<feature type="region of interest" description="Disordered" evidence="2">
    <location>
        <begin position="199"/>
        <end position="220"/>
    </location>
</feature>
<comment type="caution">
    <text evidence="5">The sequence shown here is derived from an EMBL/GenBank/DDBJ whole genome shotgun (WGS) entry which is preliminary data.</text>
</comment>
<dbReference type="PANTHER" id="PTHR41302:SF2">
    <property type="entry name" value="PRESPORE SPECIFIC TRANSCRIPTIONAL ACTIVATOR RSFA"/>
    <property type="match status" value="1"/>
</dbReference>
<organism evidence="5 6">
    <name type="scientific">Croceifilum oryzae</name>
    <dbReference type="NCBI Taxonomy" id="1553429"/>
    <lineage>
        <taxon>Bacteria</taxon>
        <taxon>Bacillati</taxon>
        <taxon>Bacillota</taxon>
        <taxon>Bacilli</taxon>
        <taxon>Bacillales</taxon>
        <taxon>Thermoactinomycetaceae</taxon>
        <taxon>Croceifilum</taxon>
    </lineage>
</organism>
<evidence type="ECO:0000259" key="4">
    <source>
        <dbReference type="PROSITE" id="PS51294"/>
    </source>
</evidence>
<dbReference type="AlphaFoldDB" id="A0AAJ1WSW3"/>
<sequence length="220" mass="26031">MAVKRQDAWTTEDDLILAEITLRHIREGGTQLSAFEEVAERLGRTPAACGFRWNSAVRKQYDAAIQIAKSQRQKRSQERVRISSSPSLSHTSVNMSQPMPKIDFEEYQDGSDPVYSLDHIIRYLRQHKNEMTELKRQQKQLEKELMDREEYLARLQHENQEMKSQLNHVEKDYRMVNDDYRMLVQIMDRARKLSILSEEEEEAKSRFRMEANGNLERVDK</sequence>
<dbReference type="EMBL" id="JAUSUV010000002">
    <property type="protein sequence ID" value="MDQ0416366.1"/>
    <property type="molecule type" value="Genomic_DNA"/>
</dbReference>
<keyword evidence="1" id="KW-0175">Coiled coil</keyword>
<dbReference type="PROSITE" id="PS50090">
    <property type="entry name" value="MYB_LIKE"/>
    <property type="match status" value="1"/>
</dbReference>
<name>A0AAJ1WSW3_9BACL</name>
<reference evidence="5 6" key="1">
    <citation type="submission" date="2023-07" db="EMBL/GenBank/DDBJ databases">
        <title>Genomic Encyclopedia of Type Strains, Phase IV (KMG-IV): sequencing the most valuable type-strain genomes for metagenomic binning, comparative biology and taxonomic classification.</title>
        <authorList>
            <person name="Goeker M."/>
        </authorList>
    </citation>
    <scope>NUCLEOTIDE SEQUENCE [LARGE SCALE GENOMIC DNA]</scope>
    <source>
        <strain evidence="5 6">DSM 46876</strain>
    </source>
</reference>
<dbReference type="NCBIfam" id="TIGR02894">
    <property type="entry name" value="DNA_bind_RsfA"/>
    <property type="match status" value="1"/>
</dbReference>
<dbReference type="InterPro" id="IPR001005">
    <property type="entry name" value="SANT/Myb"/>
</dbReference>
<accession>A0AAJ1WSW3</accession>
<dbReference type="Pfam" id="PF13921">
    <property type="entry name" value="Myb_DNA-bind_6"/>
    <property type="match status" value="1"/>
</dbReference>
<evidence type="ECO:0000256" key="2">
    <source>
        <dbReference type="SAM" id="MobiDB-lite"/>
    </source>
</evidence>
<dbReference type="Gene3D" id="1.10.10.60">
    <property type="entry name" value="Homeodomain-like"/>
    <property type="match status" value="1"/>
</dbReference>
<evidence type="ECO:0000313" key="6">
    <source>
        <dbReference type="Proteomes" id="UP001238450"/>
    </source>
</evidence>
<feature type="region of interest" description="Disordered" evidence="2">
    <location>
        <begin position="69"/>
        <end position="96"/>
    </location>
</feature>
<dbReference type="InterPro" id="IPR017930">
    <property type="entry name" value="Myb_dom"/>
</dbReference>
<evidence type="ECO:0000259" key="3">
    <source>
        <dbReference type="PROSITE" id="PS50090"/>
    </source>
</evidence>
<dbReference type="PROSITE" id="PS51294">
    <property type="entry name" value="HTH_MYB"/>
    <property type="match status" value="1"/>
</dbReference>
<feature type="coiled-coil region" evidence="1">
    <location>
        <begin position="117"/>
        <end position="179"/>
    </location>
</feature>
<dbReference type="Proteomes" id="UP001238450">
    <property type="component" value="Unassembled WGS sequence"/>
</dbReference>
<feature type="domain" description="Myb-like" evidence="3">
    <location>
        <begin position="5"/>
        <end position="57"/>
    </location>
</feature>
<evidence type="ECO:0000313" key="5">
    <source>
        <dbReference type="EMBL" id="MDQ0416366.1"/>
    </source>
</evidence>
<keyword evidence="6" id="KW-1185">Reference proteome</keyword>
<dbReference type="InterPro" id="IPR009057">
    <property type="entry name" value="Homeodomain-like_sf"/>
</dbReference>
<feature type="compositionally biased region" description="Polar residues" evidence="2">
    <location>
        <begin position="82"/>
        <end position="96"/>
    </location>
</feature>
<dbReference type="RefSeq" id="WP_307250752.1">
    <property type="nucleotide sequence ID" value="NZ_JAUSUV010000002.1"/>
</dbReference>
<gene>
    <name evidence="5" type="ORF">J2Z48_000530</name>
</gene>
<protein>
    <submittedName>
        <fullName evidence="5">Prespore-specific regulator</fullName>
    </submittedName>
</protein>
<evidence type="ECO:0000256" key="1">
    <source>
        <dbReference type="SAM" id="Coils"/>
    </source>
</evidence>
<dbReference type="PANTHER" id="PTHR41302">
    <property type="entry name" value="PRESPORE-SPECIFIC TRANSCRIPTIONAL REGULATOR RSFA-RELATED"/>
    <property type="match status" value="1"/>
</dbReference>
<feature type="domain" description="HTH myb-type" evidence="4">
    <location>
        <begin position="1"/>
        <end position="61"/>
    </location>
</feature>
<dbReference type="SUPFAM" id="SSF46689">
    <property type="entry name" value="Homeodomain-like"/>
    <property type="match status" value="1"/>
</dbReference>
<dbReference type="InterPro" id="IPR014243">
    <property type="entry name" value="RsfA-like"/>
</dbReference>
<proteinExistence type="predicted"/>